<sequence length="335" mass="38242">MLTAPYANPNSMKRVEMNEDMVTMIDYTNLYIKNLDRDVTSKTLFELFRAFGEIVSARVMKDTQTGISRGYGFVSFKQMEDAQEALRQMNGFRVHTKHISVNFHEHKKLQPQPRIQKSDPIIYSSPIEQKSFIQPWQETIWMPTTMQIPPAVSPMTTSPSSIQEHKLREVIDSQLAGHQKGDLKDLVDLIQSLDKRELSLCLFNAAFLRQQIEKAYEVIDLFKEKQQTTSISTTPSLDHRQLEDDNDSIAALLSSLEGMTSNKQKRILGDILFPLVKATGIRHAPKVTIQLLDTLALEELANTMYNKQALTNAAYRAYIQIYGENVNPFSKALKK</sequence>
<dbReference type="InterPro" id="IPR036053">
    <property type="entry name" value="PABP-dom"/>
</dbReference>
<dbReference type="STRING" id="4846.A0A367IMX9"/>
<evidence type="ECO:0000313" key="7">
    <source>
        <dbReference type="EMBL" id="RCH79034.1"/>
    </source>
</evidence>
<name>A0A367IMX9_RHIST</name>
<dbReference type="SUPFAM" id="SSF54928">
    <property type="entry name" value="RNA-binding domain, RBD"/>
    <property type="match status" value="1"/>
</dbReference>
<dbReference type="Pfam" id="PF00076">
    <property type="entry name" value="RRM_1"/>
    <property type="match status" value="1"/>
</dbReference>
<keyword evidence="8" id="KW-1185">Reference proteome</keyword>
<proteinExistence type="inferred from homology"/>
<dbReference type="GO" id="GO:0003729">
    <property type="term" value="F:mRNA binding"/>
    <property type="evidence" value="ECO:0007669"/>
    <property type="project" value="UniProtKB-ARBA"/>
</dbReference>
<organism evidence="7 8">
    <name type="scientific">Rhizopus stolonifer</name>
    <name type="common">Rhizopus nigricans</name>
    <dbReference type="NCBI Taxonomy" id="4846"/>
    <lineage>
        <taxon>Eukaryota</taxon>
        <taxon>Fungi</taxon>
        <taxon>Fungi incertae sedis</taxon>
        <taxon>Mucoromycota</taxon>
        <taxon>Mucoromycotina</taxon>
        <taxon>Mucoromycetes</taxon>
        <taxon>Mucorales</taxon>
        <taxon>Mucorineae</taxon>
        <taxon>Rhizopodaceae</taxon>
        <taxon>Rhizopus</taxon>
    </lineage>
</organism>
<evidence type="ECO:0000256" key="2">
    <source>
        <dbReference type="ARBA" id="ARBA00022737"/>
    </source>
</evidence>
<dbReference type="PANTHER" id="PTHR48027">
    <property type="entry name" value="HETEROGENEOUS NUCLEAR RIBONUCLEOPROTEIN 87F-RELATED"/>
    <property type="match status" value="1"/>
</dbReference>
<dbReference type="AlphaFoldDB" id="A0A367IMX9"/>
<dbReference type="InterPro" id="IPR052462">
    <property type="entry name" value="SLIRP/GR-RBP-like"/>
</dbReference>
<dbReference type="FunFam" id="3.30.70.330:FF:000383">
    <property type="entry name" value="Sex lethal, isoform D"/>
    <property type="match status" value="1"/>
</dbReference>
<dbReference type="Pfam" id="PF00658">
    <property type="entry name" value="MLLE"/>
    <property type="match status" value="1"/>
</dbReference>
<evidence type="ECO:0000259" key="5">
    <source>
        <dbReference type="PROSITE" id="PS50102"/>
    </source>
</evidence>
<dbReference type="InterPro" id="IPR000504">
    <property type="entry name" value="RRM_dom"/>
</dbReference>
<feature type="domain" description="PABC" evidence="6">
    <location>
        <begin position="248"/>
        <end position="326"/>
    </location>
</feature>
<dbReference type="GO" id="GO:0009967">
    <property type="term" value="P:positive regulation of signal transduction"/>
    <property type="evidence" value="ECO:0007669"/>
    <property type="project" value="UniProtKB-ARBA"/>
</dbReference>
<dbReference type="SUPFAM" id="SSF63570">
    <property type="entry name" value="PABC (PABP) domain"/>
    <property type="match status" value="1"/>
</dbReference>
<dbReference type="InterPro" id="IPR035979">
    <property type="entry name" value="RBD_domain_sf"/>
</dbReference>
<evidence type="ECO:0000259" key="6">
    <source>
        <dbReference type="PROSITE" id="PS51309"/>
    </source>
</evidence>
<comment type="similarity">
    <text evidence="1">Belongs to the polyadenylate-binding protein type-1 family.</text>
</comment>
<dbReference type="Proteomes" id="UP000253551">
    <property type="component" value="Unassembled WGS sequence"/>
</dbReference>
<dbReference type="EMBL" id="PJQM01006827">
    <property type="protein sequence ID" value="RCH79034.1"/>
    <property type="molecule type" value="Genomic_DNA"/>
</dbReference>
<dbReference type="SMART" id="SM00360">
    <property type="entry name" value="RRM"/>
    <property type="match status" value="1"/>
</dbReference>
<dbReference type="PROSITE" id="PS51309">
    <property type="entry name" value="PABC"/>
    <property type="match status" value="1"/>
</dbReference>
<dbReference type="GO" id="GO:0010629">
    <property type="term" value="P:negative regulation of gene expression"/>
    <property type="evidence" value="ECO:0007669"/>
    <property type="project" value="UniProtKB-ARBA"/>
</dbReference>
<feature type="domain" description="RRM" evidence="5">
    <location>
        <begin position="28"/>
        <end position="106"/>
    </location>
</feature>
<gene>
    <name evidence="7" type="ORF">CU098_002229</name>
</gene>
<dbReference type="GO" id="GO:0005737">
    <property type="term" value="C:cytoplasm"/>
    <property type="evidence" value="ECO:0007669"/>
    <property type="project" value="UniProtKB-ARBA"/>
</dbReference>
<evidence type="ECO:0000256" key="4">
    <source>
        <dbReference type="PROSITE-ProRule" id="PRU00176"/>
    </source>
</evidence>
<dbReference type="InterPro" id="IPR012677">
    <property type="entry name" value="Nucleotide-bd_a/b_plait_sf"/>
</dbReference>
<dbReference type="Gene3D" id="3.30.70.330">
    <property type="match status" value="1"/>
</dbReference>
<dbReference type="Gene3D" id="1.10.1900.10">
    <property type="entry name" value="c-terminal domain of poly(a) binding protein"/>
    <property type="match status" value="1"/>
</dbReference>
<keyword evidence="2" id="KW-0677">Repeat</keyword>
<comment type="caution">
    <text evidence="7">The sequence shown here is derived from an EMBL/GenBank/DDBJ whole genome shotgun (WGS) entry which is preliminary data.</text>
</comment>
<reference evidence="7 8" key="1">
    <citation type="journal article" date="2018" name="G3 (Bethesda)">
        <title>Phylogenetic and Phylogenomic Definition of Rhizopus Species.</title>
        <authorList>
            <person name="Gryganskyi A.P."/>
            <person name="Golan J."/>
            <person name="Dolatabadi S."/>
            <person name="Mondo S."/>
            <person name="Robb S."/>
            <person name="Idnurm A."/>
            <person name="Muszewska A."/>
            <person name="Steczkiewicz K."/>
            <person name="Masonjones S."/>
            <person name="Liao H.L."/>
            <person name="Gajdeczka M.T."/>
            <person name="Anike F."/>
            <person name="Vuek A."/>
            <person name="Anishchenko I.M."/>
            <person name="Voigt K."/>
            <person name="de Hoog G.S."/>
            <person name="Smith M.E."/>
            <person name="Heitman J."/>
            <person name="Vilgalys R."/>
            <person name="Stajich J.E."/>
        </authorList>
    </citation>
    <scope>NUCLEOTIDE SEQUENCE [LARGE SCALE GENOMIC DNA]</scope>
    <source>
        <strain evidence="7 8">LSU 92-RS-03</strain>
    </source>
</reference>
<accession>A0A367IMX9</accession>
<keyword evidence="3 4" id="KW-0694">RNA-binding</keyword>
<dbReference type="OrthoDB" id="6159137at2759"/>
<evidence type="ECO:0000256" key="3">
    <source>
        <dbReference type="ARBA" id="ARBA00022884"/>
    </source>
</evidence>
<dbReference type="PROSITE" id="PS50102">
    <property type="entry name" value="RRM"/>
    <property type="match status" value="1"/>
</dbReference>
<evidence type="ECO:0000256" key="1">
    <source>
        <dbReference type="ARBA" id="ARBA00008557"/>
    </source>
</evidence>
<evidence type="ECO:0000313" key="8">
    <source>
        <dbReference type="Proteomes" id="UP000253551"/>
    </source>
</evidence>
<protein>
    <submittedName>
        <fullName evidence="7">Uncharacterized protein</fullName>
    </submittedName>
</protein>
<dbReference type="InterPro" id="IPR002004">
    <property type="entry name" value="PABP_HYD_C"/>
</dbReference>